<dbReference type="PROSITE" id="PS50883">
    <property type="entry name" value="EAL"/>
    <property type="match status" value="1"/>
</dbReference>
<sequence>MDEPNTAETPPPGAPDGRGPDLPRSAKTYVAFAFASADLLLETTLDGQILFAIGAAMSLVGRPARLLPQDRLEALIRPADRARLANALRRMAAGKRVRHVLLSALTPNGAEAPVSVSGYLHPDRAETLLLALAHSGTLAGTLPRRPDGLLNKDGLERMARTVLRENPDGAGEAVQLTLLDIPEIADLRQSLGTEGSARFIGRFTEQLQECSLGGESAADFGQNRYGVIHGEDVSAEEIQTKIIDLAQSLTGGKLNLTPQSASIPLGGDDISVEEATNALLYTLNRFTADGGGSLADLAKSAGSRLSPTVARMREVRAMIERGDFDLHFQPIVDLWNSAVHHFEALVRFGNDQSPYGTVTFAEDLGLVGELDLAILGRAIAFMRQGPGADANLKFAVNLSGRSLSNAAIAARLMRMILEASDLKGRLMFEVTESAAIQDLQVVNGVIQEIRGHGNLVGLDDFGAGAAAFHYLRALKVDHVKIDGSYVREAVETGASLPFLRAIAHLCRELKIATIAEHIESQETANLLRLYNVRYGQGYYFGKAMKPQGQGLAAWQTGHIQRRNDVLFFCP</sequence>
<dbReference type="Pfam" id="PF00563">
    <property type="entry name" value="EAL"/>
    <property type="match status" value="1"/>
</dbReference>
<dbReference type="EMBL" id="MLJW01000137">
    <property type="protein sequence ID" value="OIQ97114.1"/>
    <property type="molecule type" value="Genomic_DNA"/>
</dbReference>
<dbReference type="InterPro" id="IPR035965">
    <property type="entry name" value="PAS-like_dom_sf"/>
</dbReference>
<dbReference type="PANTHER" id="PTHR33121:SF70">
    <property type="entry name" value="SIGNALING PROTEIN YKOW"/>
    <property type="match status" value="1"/>
</dbReference>
<dbReference type="SMART" id="SM00052">
    <property type="entry name" value="EAL"/>
    <property type="match status" value="1"/>
</dbReference>
<gene>
    <name evidence="3" type="primary">yjcC_5</name>
    <name evidence="3" type="ORF">GALL_208130</name>
</gene>
<comment type="caution">
    <text evidence="3">The sequence shown here is derived from an EMBL/GenBank/DDBJ whole genome shotgun (WGS) entry which is preliminary data.</text>
</comment>
<reference evidence="3" key="1">
    <citation type="submission" date="2016-10" db="EMBL/GenBank/DDBJ databases">
        <title>Sequence of Gallionella enrichment culture.</title>
        <authorList>
            <person name="Poehlein A."/>
            <person name="Muehling M."/>
            <person name="Daniel R."/>
        </authorList>
    </citation>
    <scope>NUCLEOTIDE SEQUENCE</scope>
</reference>
<dbReference type="AlphaFoldDB" id="A0A1J5RNH0"/>
<dbReference type="Gene3D" id="3.20.20.450">
    <property type="entry name" value="EAL domain"/>
    <property type="match status" value="1"/>
</dbReference>
<dbReference type="PANTHER" id="PTHR33121">
    <property type="entry name" value="CYCLIC DI-GMP PHOSPHODIESTERASE PDEF"/>
    <property type="match status" value="1"/>
</dbReference>
<evidence type="ECO:0000313" key="3">
    <source>
        <dbReference type="EMBL" id="OIQ97114.1"/>
    </source>
</evidence>
<accession>A0A1J5RNH0</accession>
<evidence type="ECO:0000256" key="1">
    <source>
        <dbReference type="SAM" id="MobiDB-lite"/>
    </source>
</evidence>
<dbReference type="CDD" id="cd00130">
    <property type="entry name" value="PAS"/>
    <property type="match status" value="1"/>
</dbReference>
<organism evidence="3">
    <name type="scientific">mine drainage metagenome</name>
    <dbReference type="NCBI Taxonomy" id="410659"/>
    <lineage>
        <taxon>unclassified sequences</taxon>
        <taxon>metagenomes</taxon>
        <taxon>ecological metagenomes</taxon>
    </lineage>
</organism>
<dbReference type="InterPro" id="IPR001633">
    <property type="entry name" value="EAL_dom"/>
</dbReference>
<dbReference type="CDD" id="cd01948">
    <property type="entry name" value="EAL"/>
    <property type="match status" value="1"/>
</dbReference>
<dbReference type="GO" id="GO:0071111">
    <property type="term" value="F:cyclic-guanylate-specific phosphodiesterase activity"/>
    <property type="evidence" value="ECO:0007669"/>
    <property type="project" value="InterPro"/>
</dbReference>
<name>A0A1J5RNH0_9ZZZZ</name>
<dbReference type="Gene3D" id="3.30.450.20">
    <property type="entry name" value="PAS domain"/>
    <property type="match status" value="1"/>
</dbReference>
<protein>
    <submittedName>
        <fullName evidence="3">Putative membrane protein YjcC</fullName>
    </submittedName>
</protein>
<dbReference type="InterPro" id="IPR000014">
    <property type="entry name" value="PAS"/>
</dbReference>
<proteinExistence type="predicted"/>
<feature type="region of interest" description="Disordered" evidence="1">
    <location>
        <begin position="1"/>
        <end position="22"/>
    </location>
</feature>
<dbReference type="SUPFAM" id="SSF55785">
    <property type="entry name" value="PYP-like sensor domain (PAS domain)"/>
    <property type="match status" value="1"/>
</dbReference>
<feature type="domain" description="EAL" evidence="2">
    <location>
        <begin position="308"/>
        <end position="557"/>
    </location>
</feature>
<dbReference type="InterPro" id="IPR035919">
    <property type="entry name" value="EAL_sf"/>
</dbReference>
<dbReference type="InterPro" id="IPR050706">
    <property type="entry name" value="Cyclic-di-GMP_PDE-like"/>
</dbReference>
<evidence type="ECO:0000259" key="2">
    <source>
        <dbReference type="PROSITE" id="PS50883"/>
    </source>
</evidence>
<dbReference type="SUPFAM" id="SSF141868">
    <property type="entry name" value="EAL domain-like"/>
    <property type="match status" value="1"/>
</dbReference>